<organism evidence="2 3">
    <name type="scientific">Moraxella equi</name>
    <dbReference type="NCBI Taxonomy" id="60442"/>
    <lineage>
        <taxon>Bacteria</taxon>
        <taxon>Pseudomonadati</taxon>
        <taxon>Pseudomonadota</taxon>
        <taxon>Gammaproteobacteria</taxon>
        <taxon>Moraxellales</taxon>
        <taxon>Moraxellaceae</taxon>
        <taxon>Moraxella</taxon>
    </lineage>
</organism>
<dbReference type="InterPro" id="IPR047655">
    <property type="entry name" value="Transpos_IS630-like"/>
</dbReference>
<dbReference type="NCBIfam" id="NF033545">
    <property type="entry name" value="transpos_IS630"/>
    <property type="match status" value="1"/>
</dbReference>
<feature type="domain" description="Tc1-like transposase DDE" evidence="1">
    <location>
        <begin position="20"/>
        <end position="158"/>
    </location>
</feature>
<dbReference type="InterPro" id="IPR036397">
    <property type="entry name" value="RNaseH_sf"/>
</dbReference>
<dbReference type="InterPro" id="IPR038717">
    <property type="entry name" value="Tc1-like_DDE_dom"/>
</dbReference>
<sequence>MELRQQFVKQLEQYKQDNRPIVYLDESGFRGNTHRPYAYAHQSQRCYGTYNWQAKNQTNAIGAIYNNKLFAVGLYECSINSQVFYSWVEQVLLPELPPNSVIVMDNATFHKRQDIQELMQKHNHTILWLPPYSPDLNPIEQVWSWIKGLRQDWRLDCIDKLFFYFMWLCGSF</sequence>
<dbReference type="RefSeq" id="WP_079326082.1">
    <property type="nucleotide sequence ID" value="NZ_MXAP01000090.1"/>
</dbReference>
<reference evidence="2 3" key="1">
    <citation type="submission" date="2017-03" db="EMBL/GenBank/DDBJ databases">
        <title>Draft genome sequence of Moraxella equi CCUG 4950T type strain.</title>
        <authorList>
            <person name="Salva-Serra F."/>
            <person name="Engstrom-Jakobsson H."/>
            <person name="Thorell K."/>
            <person name="Jaen-Luchoro D."/>
            <person name="Gonzales-Siles L."/>
            <person name="Karlsson R."/>
            <person name="Yazdan S."/>
            <person name="Boulund F."/>
            <person name="Johnning A."/>
            <person name="Engstrand L."/>
            <person name="Kristiansson E."/>
            <person name="Moore E."/>
        </authorList>
    </citation>
    <scope>NUCLEOTIDE SEQUENCE [LARGE SCALE GENOMIC DNA]</scope>
    <source>
        <strain evidence="2 3">CCUG 4950</strain>
    </source>
</reference>
<proteinExistence type="predicted"/>
<evidence type="ECO:0000259" key="1">
    <source>
        <dbReference type="Pfam" id="PF13358"/>
    </source>
</evidence>
<dbReference type="Pfam" id="PF13358">
    <property type="entry name" value="DDE_3"/>
    <property type="match status" value="1"/>
</dbReference>
<dbReference type="SUPFAM" id="SSF53098">
    <property type="entry name" value="Ribonuclease H-like"/>
    <property type="match status" value="1"/>
</dbReference>
<accession>A0ABX3NGQ8</accession>
<dbReference type="PANTHER" id="PTHR46564:SF1">
    <property type="entry name" value="TRANSPOSASE"/>
    <property type="match status" value="1"/>
</dbReference>
<evidence type="ECO:0000313" key="2">
    <source>
        <dbReference type="EMBL" id="OPH36775.1"/>
    </source>
</evidence>
<dbReference type="Gene3D" id="3.30.420.10">
    <property type="entry name" value="Ribonuclease H-like superfamily/Ribonuclease H"/>
    <property type="match status" value="1"/>
</dbReference>
<dbReference type="InterPro" id="IPR012337">
    <property type="entry name" value="RNaseH-like_sf"/>
</dbReference>
<dbReference type="PANTHER" id="PTHR46564">
    <property type="entry name" value="TRANSPOSASE"/>
    <property type="match status" value="1"/>
</dbReference>
<protein>
    <submittedName>
        <fullName evidence="2">Transposase</fullName>
    </submittedName>
</protein>
<gene>
    <name evidence="2" type="ORF">B5J93_08990</name>
</gene>
<name>A0ABX3NGQ8_9GAMM</name>
<evidence type="ECO:0000313" key="3">
    <source>
        <dbReference type="Proteomes" id="UP000190777"/>
    </source>
</evidence>
<dbReference type="Proteomes" id="UP000190777">
    <property type="component" value="Unassembled WGS sequence"/>
</dbReference>
<keyword evidence="3" id="KW-1185">Reference proteome</keyword>
<comment type="caution">
    <text evidence="2">The sequence shown here is derived from an EMBL/GenBank/DDBJ whole genome shotgun (WGS) entry which is preliminary data.</text>
</comment>
<dbReference type="EMBL" id="MXAP01000090">
    <property type="protein sequence ID" value="OPH36775.1"/>
    <property type="molecule type" value="Genomic_DNA"/>
</dbReference>